<dbReference type="InterPro" id="IPR036188">
    <property type="entry name" value="FAD/NAD-bd_sf"/>
</dbReference>
<comment type="caution">
    <text evidence="1">The sequence shown here is derived from an EMBL/GenBank/DDBJ whole genome shotgun (WGS) entry which is preliminary data.</text>
</comment>
<evidence type="ECO:0008006" key="3">
    <source>
        <dbReference type="Google" id="ProtNLM"/>
    </source>
</evidence>
<dbReference type="GeneID" id="25259444"/>
<dbReference type="RefSeq" id="XP_013238068.1">
    <property type="nucleotide sequence ID" value="XM_013382614.1"/>
</dbReference>
<protein>
    <recommendedName>
        <fullName evidence="3">FAD/NAD(P)-binding domain-containing protein</fullName>
    </recommendedName>
</protein>
<accession>A0A098VV85</accession>
<evidence type="ECO:0000313" key="2">
    <source>
        <dbReference type="Proteomes" id="UP000029725"/>
    </source>
</evidence>
<dbReference type="InterPro" id="IPR053275">
    <property type="entry name" value="Agnestin_monoxygenase"/>
</dbReference>
<dbReference type="HOGENOM" id="CLU_033663_0_0_1"/>
<proteinExistence type="predicted"/>
<organism evidence="1 2">
    <name type="scientific">Mitosporidium daphniae</name>
    <dbReference type="NCBI Taxonomy" id="1485682"/>
    <lineage>
        <taxon>Eukaryota</taxon>
        <taxon>Fungi</taxon>
        <taxon>Fungi incertae sedis</taxon>
        <taxon>Microsporidia</taxon>
        <taxon>Mitosporidium</taxon>
    </lineage>
</organism>
<name>A0A098VV85_9MICR</name>
<dbReference type="PANTHER" id="PTHR38688:SF1">
    <property type="entry name" value="FAD_NAD(P)-BINDING DOMAIN-CONTAINING PROTEIN"/>
    <property type="match status" value="1"/>
</dbReference>
<sequence>MTFADSLVIGGGPAGILTIASCLEYFPSDHRILWVDPAFKCGYLSMLDNVPSVNHFASIKPLVFKKGSKLTQLMDGLHEDEFYHLSRYKEIFLELQNELLVAFPSRIVMKQSLISKLEYNSGEDLWTAKIGDGDDVFCKNVFIASGSHPKVDIAGFIPPCASIPLEVPLNEGPELNEFITSSDIVAVVGSSHSAALSLRNLYSLPIKPLQIIHIRNRPFLMAIESPDKDVIVNDNLGLKGKVAEWISEFYVRSSLYPPMKILEYDECTFDAAFFKKNGITKCILAIGYERNSLPNIYIDGTELNPVSIFSECHTANLNAGCAKIPRVYGAGIAFPQKIYTKEGSTELNIGIWKFAKQLKETFKNM</sequence>
<evidence type="ECO:0000313" key="1">
    <source>
        <dbReference type="EMBL" id="KGG51641.1"/>
    </source>
</evidence>
<gene>
    <name evidence="1" type="ORF">DI09_2p180</name>
</gene>
<dbReference type="SUPFAM" id="SSF51905">
    <property type="entry name" value="FAD/NAD(P)-binding domain"/>
    <property type="match status" value="1"/>
</dbReference>
<dbReference type="EMBL" id="JMKJ01000222">
    <property type="protein sequence ID" value="KGG51641.1"/>
    <property type="molecule type" value="Genomic_DNA"/>
</dbReference>
<reference evidence="1 2" key="1">
    <citation type="submission" date="2014-04" db="EMBL/GenBank/DDBJ databases">
        <title>A new species of microsporidia sheds light on the evolution of extreme parasitism.</title>
        <authorList>
            <person name="Haag K.L."/>
            <person name="James T.Y."/>
            <person name="Larsson R."/>
            <person name="Schaer T.M."/>
            <person name="Refardt D."/>
            <person name="Pombert J.-F."/>
            <person name="Ebert D."/>
        </authorList>
    </citation>
    <scope>NUCLEOTIDE SEQUENCE [LARGE SCALE GENOMIC DNA]</scope>
    <source>
        <strain evidence="1 2">UGP3</strain>
        <tissue evidence="1">Spores</tissue>
    </source>
</reference>
<dbReference type="OrthoDB" id="432536at2759"/>
<dbReference type="VEuPathDB" id="MicrosporidiaDB:DI09_2p180"/>
<dbReference type="PANTHER" id="PTHR38688">
    <property type="entry name" value="PYR_REDOX_2 DOMAIN-CONTAINING PROTEIN"/>
    <property type="match status" value="1"/>
</dbReference>
<dbReference type="AlphaFoldDB" id="A0A098VV85"/>
<dbReference type="Proteomes" id="UP000029725">
    <property type="component" value="Unassembled WGS sequence"/>
</dbReference>
<keyword evidence="2" id="KW-1185">Reference proteome</keyword>